<accession>A0AAN6TJC6</accession>
<dbReference type="GO" id="GO:0031124">
    <property type="term" value="P:mRNA 3'-end processing"/>
    <property type="evidence" value="ECO:0007669"/>
    <property type="project" value="InterPro"/>
</dbReference>
<dbReference type="Pfam" id="PF04818">
    <property type="entry name" value="CID"/>
    <property type="match status" value="1"/>
</dbReference>
<dbReference type="GO" id="GO:0000993">
    <property type="term" value="F:RNA polymerase II complex binding"/>
    <property type="evidence" value="ECO:0007669"/>
    <property type="project" value="InterPro"/>
</dbReference>
<dbReference type="FunFam" id="1.25.40.90:FF:000016">
    <property type="entry name" value="mRNA cleavage factor complex component Pcf11"/>
    <property type="match status" value="1"/>
</dbReference>
<keyword evidence="4" id="KW-1185">Reference proteome</keyword>
<dbReference type="Proteomes" id="UP001302812">
    <property type="component" value="Unassembled WGS sequence"/>
</dbReference>
<dbReference type="InterPro" id="IPR047415">
    <property type="entry name" value="Pcf11_CID"/>
</dbReference>
<comment type="caution">
    <text evidence="3">The sequence shown here is derived from an EMBL/GenBank/DDBJ whole genome shotgun (WGS) entry which is preliminary data.</text>
</comment>
<feature type="compositionally biased region" description="Polar residues" evidence="1">
    <location>
        <begin position="150"/>
        <end position="159"/>
    </location>
</feature>
<evidence type="ECO:0000256" key="1">
    <source>
        <dbReference type="SAM" id="MobiDB-lite"/>
    </source>
</evidence>
<dbReference type="Gene3D" id="1.25.40.90">
    <property type="match status" value="1"/>
</dbReference>
<name>A0AAN6TJC6_9PEZI</name>
<dbReference type="GeneID" id="89941520"/>
<dbReference type="PANTHER" id="PTHR15921">
    <property type="entry name" value="PRE-MRNA CLEAVAGE COMPLEX II"/>
    <property type="match status" value="1"/>
</dbReference>
<dbReference type="GO" id="GO:0005849">
    <property type="term" value="C:mRNA cleavage factor complex"/>
    <property type="evidence" value="ECO:0007669"/>
    <property type="project" value="InterPro"/>
</dbReference>
<dbReference type="InterPro" id="IPR054127">
    <property type="entry name" value="Pcf11_C"/>
</dbReference>
<evidence type="ECO:0000259" key="2">
    <source>
        <dbReference type="PROSITE" id="PS51391"/>
    </source>
</evidence>
<dbReference type="Pfam" id="PF11526">
    <property type="entry name" value="Pfc11_Clp1_ID"/>
    <property type="match status" value="1"/>
</dbReference>
<dbReference type="Pfam" id="PF21936">
    <property type="entry name" value="Pcf11_C"/>
    <property type="match status" value="1"/>
</dbReference>
<dbReference type="RefSeq" id="XP_064673127.1">
    <property type="nucleotide sequence ID" value="XM_064817395.1"/>
</dbReference>
<dbReference type="InterPro" id="IPR006569">
    <property type="entry name" value="CID_dom"/>
</dbReference>
<dbReference type="PANTHER" id="PTHR15921:SF3">
    <property type="entry name" value="PRE-MRNA CLEAVAGE COMPLEX 2 PROTEIN PCF11"/>
    <property type="match status" value="1"/>
</dbReference>
<dbReference type="GO" id="GO:0003729">
    <property type="term" value="F:mRNA binding"/>
    <property type="evidence" value="ECO:0007669"/>
    <property type="project" value="InterPro"/>
</dbReference>
<reference evidence="3" key="1">
    <citation type="journal article" date="2023" name="Mol. Phylogenet. Evol.">
        <title>Genome-scale phylogeny and comparative genomics of the fungal order Sordariales.</title>
        <authorList>
            <person name="Hensen N."/>
            <person name="Bonometti L."/>
            <person name="Westerberg I."/>
            <person name="Brannstrom I.O."/>
            <person name="Guillou S."/>
            <person name="Cros-Aarteil S."/>
            <person name="Calhoun S."/>
            <person name="Haridas S."/>
            <person name="Kuo A."/>
            <person name="Mondo S."/>
            <person name="Pangilinan J."/>
            <person name="Riley R."/>
            <person name="LaButti K."/>
            <person name="Andreopoulos B."/>
            <person name="Lipzen A."/>
            <person name="Chen C."/>
            <person name="Yan M."/>
            <person name="Daum C."/>
            <person name="Ng V."/>
            <person name="Clum A."/>
            <person name="Steindorff A."/>
            <person name="Ohm R.A."/>
            <person name="Martin F."/>
            <person name="Silar P."/>
            <person name="Natvig D.O."/>
            <person name="Lalanne C."/>
            <person name="Gautier V."/>
            <person name="Ament-Velasquez S.L."/>
            <person name="Kruys A."/>
            <person name="Hutchinson M.I."/>
            <person name="Powell A.J."/>
            <person name="Barry K."/>
            <person name="Miller A.N."/>
            <person name="Grigoriev I.V."/>
            <person name="Debuchy R."/>
            <person name="Gladieux P."/>
            <person name="Hiltunen Thoren M."/>
            <person name="Johannesson H."/>
        </authorList>
    </citation>
    <scope>NUCLEOTIDE SEQUENCE</scope>
    <source>
        <strain evidence="3">CBS 508.74</strain>
    </source>
</reference>
<reference evidence="3" key="2">
    <citation type="submission" date="2023-05" db="EMBL/GenBank/DDBJ databases">
        <authorList>
            <consortium name="Lawrence Berkeley National Laboratory"/>
            <person name="Steindorff A."/>
            <person name="Hensen N."/>
            <person name="Bonometti L."/>
            <person name="Westerberg I."/>
            <person name="Brannstrom I.O."/>
            <person name="Guillou S."/>
            <person name="Cros-Aarteil S."/>
            <person name="Calhoun S."/>
            <person name="Haridas S."/>
            <person name="Kuo A."/>
            <person name="Mondo S."/>
            <person name="Pangilinan J."/>
            <person name="Riley R."/>
            <person name="Labutti K."/>
            <person name="Andreopoulos B."/>
            <person name="Lipzen A."/>
            <person name="Chen C."/>
            <person name="Yanf M."/>
            <person name="Daum C."/>
            <person name="Ng V."/>
            <person name="Clum A."/>
            <person name="Ohm R."/>
            <person name="Martin F."/>
            <person name="Silar P."/>
            <person name="Natvig D."/>
            <person name="Lalanne C."/>
            <person name="Gautier V."/>
            <person name="Ament-Velasquez S.L."/>
            <person name="Kruys A."/>
            <person name="Hutchinson M.I."/>
            <person name="Powell A.J."/>
            <person name="Barry K."/>
            <person name="Miller A.N."/>
            <person name="Grigoriev I.V."/>
            <person name="Debuchy R."/>
            <person name="Gladieux P."/>
            <person name="Thoren M.H."/>
            <person name="Johannesson H."/>
        </authorList>
    </citation>
    <scope>NUCLEOTIDE SEQUENCE</scope>
    <source>
        <strain evidence="3">CBS 508.74</strain>
    </source>
</reference>
<dbReference type="GO" id="GO:0006369">
    <property type="term" value="P:termination of RNA polymerase II transcription"/>
    <property type="evidence" value="ECO:0007669"/>
    <property type="project" value="InterPro"/>
</dbReference>
<dbReference type="PROSITE" id="PS51391">
    <property type="entry name" value="CID"/>
    <property type="match status" value="1"/>
</dbReference>
<dbReference type="AlphaFoldDB" id="A0AAN6TJC6"/>
<proteinExistence type="predicted"/>
<feature type="region of interest" description="Disordered" evidence="1">
    <location>
        <begin position="150"/>
        <end position="230"/>
    </location>
</feature>
<organism evidence="3 4">
    <name type="scientific">Canariomyces notabilis</name>
    <dbReference type="NCBI Taxonomy" id="2074819"/>
    <lineage>
        <taxon>Eukaryota</taxon>
        <taxon>Fungi</taxon>
        <taxon>Dikarya</taxon>
        <taxon>Ascomycota</taxon>
        <taxon>Pezizomycotina</taxon>
        <taxon>Sordariomycetes</taxon>
        <taxon>Sordariomycetidae</taxon>
        <taxon>Sordariales</taxon>
        <taxon>Chaetomiaceae</taxon>
        <taxon>Canariomyces</taxon>
    </lineage>
</organism>
<protein>
    <recommendedName>
        <fullName evidence="2">CID domain-containing protein</fullName>
    </recommendedName>
</protein>
<feature type="region of interest" description="Disordered" evidence="1">
    <location>
        <begin position="700"/>
        <end position="736"/>
    </location>
</feature>
<dbReference type="InterPro" id="IPR045154">
    <property type="entry name" value="PCF11-like"/>
</dbReference>
<dbReference type="InterPro" id="IPR021605">
    <property type="entry name" value="Pcf11_Clp1-ID"/>
</dbReference>
<dbReference type="CDD" id="cd16982">
    <property type="entry name" value="CID_Pcf11"/>
    <property type="match status" value="1"/>
</dbReference>
<feature type="compositionally biased region" description="Low complexity" evidence="1">
    <location>
        <begin position="619"/>
        <end position="639"/>
    </location>
</feature>
<feature type="domain" description="CID" evidence="2">
    <location>
        <begin position="4"/>
        <end position="142"/>
    </location>
</feature>
<gene>
    <name evidence="3" type="ORF">N656DRAFT_795281</name>
</gene>
<dbReference type="GO" id="GO:0005737">
    <property type="term" value="C:cytoplasm"/>
    <property type="evidence" value="ECO:0007669"/>
    <property type="project" value="TreeGrafter"/>
</dbReference>
<sequence length="736" mass="78792">MADNAADVAEDYRQALEDLTVNSRIEIATLTNIARENANHGLEIAEVLQNHIKKVPPSRTLPALYVLDSVVKNVPTPYALYFGPKLYSIFMGAYTKVDNATRRKMDEMLKTWKEPVPGSISTKPVFPIEQVRPIENALMAARNAAFAAHQSSFQGQQQLLRGRAPVPSRDTPTPPTARPYQPPLQGQPPFPGPNGQYPDAVPQQQPYAIRPANGPGVIPHRATPQPVGSLPPYQAPAARDVYGTPQPGISVDKLKDNIQQLIVAVKAEFAQDPLDTSKQTRLKALLDLQTIIQSQEMPQDQLMIVRDQIAEIAVNMRSQPQPRPAVTAAPGVAAATAPHPAHAGIPYTTTPTPPVVSQQPTPVPPAAFAAVAAALGRPPSAAAAPPPAAGGGGVSIDSLFGKGALATLIAGAARKSATPQQIPTPTPPPAVPQPAPAVVPLRSPPPQRLVEPAQPAGVPSTNPSALLAMLRQSGLIGPSATEPSASAVPGLSPAARFPPAGTAHLPDTSLQLKPSSLKIFRPQLIAQLHEDLGPPCTQCGRRFKTDDEGRRKKTAHMDWHFRVHQRITEAEKRGQHRSWYVDELDWIRSREAIDTDYVAPQDLSFSSPDFPLDGISGTAGSSAAAAAAGGRGTSSSPSGKSQQSQQPYLAVPEDSSRVNNTCPICQEKFEMKWLDEAQEWVWTDAVKVGDRVYHGSCHREAAGSMQHRPTPERVLGKRKAEDDAGGQRGKLKVEGY</sequence>
<feature type="compositionally biased region" description="Pro residues" evidence="1">
    <location>
        <begin position="172"/>
        <end position="192"/>
    </location>
</feature>
<feature type="compositionally biased region" description="Basic and acidic residues" evidence="1">
    <location>
        <begin position="709"/>
        <end position="722"/>
    </location>
</feature>
<dbReference type="SUPFAM" id="SSF48464">
    <property type="entry name" value="ENTH/VHS domain"/>
    <property type="match status" value="1"/>
</dbReference>
<evidence type="ECO:0000313" key="4">
    <source>
        <dbReference type="Proteomes" id="UP001302812"/>
    </source>
</evidence>
<evidence type="ECO:0000313" key="3">
    <source>
        <dbReference type="EMBL" id="KAK4115557.1"/>
    </source>
</evidence>
<dbReference type="SMART" id="SM00582">
    <property type="entry name" value="RPR"/>
    <property type="match status" value="1"/>
</dbReference>
<feature type="region of interest" description="Disordered" evidence="1">
    <location>
        <begin position="619"/>
        <end position="656"/>
    </location>
</feature>
<dbReference type="InterPro" id="IPR008942">
    <property type="entry name" value="ENTH_VHS"/>
</dbReference>
<dbReference type="EMBL" id="MU853334">
    <property type="protein sequence ID" value="KAK4115557.1"/>
    <property type="molecule type" value="Genomic_DNA"/>
</dbReference>